<organism evidence="1 2">
    <name type="scientific">Seriola dumerili</name>
    <name type="common">Greater amberjack</name>
    <name type="synonym">Caranx dumerili</name>
    <dbReference type="NCBI Taxonomy" id="41447"/>
    <lineage>
        <taxon>Eukaryota</taxon>
        <taxon>Metazoa</taxon>
        <taxon>Chordata</taxon>
        <taxon>Craniata</taxon>
        <taxon>Vertebrata</taxon>
        <taxon>Euteleostomi</taxon>
        <taxon>Actinopterygii</taxon>
        <taxon>Neopterygii</taxon>
        <taxon>Teleostei</taxon>
        <taxon>Neoteleostei</taxon>
        <taxon>Acanthomorphata</taxon>
        <taxon>Carangaria</taxon>
        <taxon>Carangiformes</taxon>
        <taxon>Carangidae</taxon>
        <taxon>Seriola</taxon>
    </lineage>
</organism>
<evidence type="ECO:0000313" key="2">
    <source>
        <dbReference type="Proteomes" id="UP000261420"/>
    </source>
</evidence>
<reference evidence="1" key="2">
    <citation type="submission" date="2025-09" db="UniProtKB">
        <authorList>
            <consortium name="Ensembl"/>
        </authorList>
    </citation>
    <scope>IDENTIFICATION</scope>
</reference>
<sequence length="90" mass="10188">SRTHATVFCFATLSTGPLSPATPDLNIWEANLSPSPERDKAGNQPLCRNWSLCCIVFSLSLNARLQQVHCKCHVFHFIFPERFNILVLFL</sequence>
<keyword evidence="2" id="KW-1185">Reference proteome</keyword>
<dbReference type="Ensembl" id="ENSSDUT00000004075.1">
    <property type="protein sequence ID" value="ENSSDUP00000003991.1"/>
    <property type="gene ID" value="ENSSDUG00000002991.1"/>
</dbReference>
<name>A0A3B4TCZ5_SERDU</name>
<protein>
    <submittedName>
        <fullName evidence="1">Uncharacterized protein</fullName>
    </submittedName>
</protein>
<evidence type="ECO:0000313" key="1">
    <source>
        <dbReference type="Ensembl" id="ENSSDUP00000003991.1"/>
    </source>
</evidence>
<reference evidence="1" key="1">
    <citation type="submission" date="2025-08" db="UniProtKB">
        <authorList>
            <consortium name="Ensembl"/>
        </authorList>
    </citation>
    <scope>IDENTIFICATION</scope>
</reference>
<proteinExistence type="predicted"/>
<dbReference type="GeneTree" id="ENSGT00940000178856"/>
<accession>A0A3B4TCZ5</accession>
<dbReference type="Proteomes" id="UP000261420">
    <property type="component" value="Unplaced"/>
</dbReference>
<dbReference type="AlphaFoldDB" id="A0A3B4TCZ5"/>